<keyword evidence="8" id="KW-0032">Aminotransferase</keyword>
<keyword evidence="8" id="KW-0808">Transferase</keyword>
<dbReference type="EC" id="4.4.1.13" evidence="2"/>
<feature type="domain" description="Aminotransferase class I/classII large" evidence="7">
    <location>
        <begin position="26"/>
        <end position="381"/>
    </location>
</feature>
<dbReference type="InterPro" id="IPR027619">
    <property type="entry name" value="C-S_lyase_PatB-like"/>
</dbReference>
<dbReference type="CDD" id="cd00609">
    <property type="entry name" value="AAT_like"/>
    <property type="match status" value="1"/>
</dbReference>
<gene>
    <name evidence="8" type="ORF">H9966_05925</name>
</gene>
<dbReference type="Gene3D" id="3.40.640.10">
    <property type="entry name" value="Type I PLP-dependent aspartate aminotransferase-like (Major domain)"/>
    <property type="match status" value="1"/>
</dbReference>
<keyword evidence="3" id="KW-0663">Pyridoxal phosphate</keyword>
<dbReference type="PANTHER" id="PTHR43525">
    <property type="entry name" value="PROTEIN MALY"/>
    <property type="match status" value="1"/>
</dbReference>
<sequence>MRYDFDKITDRRGSGSMKWDAAGDPEVIPMWVGDMDFPAPPAVTEALRQRVDHGVFGYAMVPPAYYESVTGWFLRRHQWKIDPAWIIYTSGVVPAVSCAICALTLPGEKVLVQTPAYHCFFSSIRNCGCEILENPLRPAGDTYEIDFEDFDRKCADEKTTVFLLCNPHNPVGRVWTREELSRLLAICLRHGVTVISDEIHCELTMPGYSYVPFASLGEEAARHSVICCAPTKAFNIAGLQIANIVCADTLLRRKVNRAVNIHEVCDVNVFSYLALQAAYDHGEEWLDQLRQYLWDNYQALRQYFQAELPAVKVTKLEATYFVWLDISAFGVSSAQAFQDLLHLGKVYVNEGTEFGAATGEGFIRVNIGCPRATMMEGLRRIVATLRRYVG</sequence>
<dbReference type="InterPro" id="IPR015424">
    <property type="entry name" value="PyrdxlP-dep_Trfase"/>
</dbReference>
<comment type="cofactor">
    <cofactor evidence="1">
        <name>pyridoxal 5'-phosphate</name>
        <dbReference type="ChEBI" id="CHEBI:597326"/>
    </cofactor>
</comment>
<proteinExistence type="inferred from homology"/>
<evidence type="ECO:0000256" key="1">
    <source>
        <dbReference type="ARBA" id="ARBA00001933"/>
    </source>
</evidence>
<dbReference type="AlphaFoldDB" id="A0A9D2FXX7"/>
<dbReference type="PANTHER" id="PTHR43525:SF1">
    <property type="entry name" value="PROTEIN MALY"/>
    <property type="match status" value="1"/>
</dbReference>
<name>A0A9D2FXX7_9BACT</name>
<reference evidence="8" key="2">
    <citation type="submission" date="2021-04" db="EMBL/GenBank/DDBJ databases">
        <authorList>
            <person name="Gilroy R."/>
        </authorList>
    </citation>
    <scope>NUCLEOTIDE SEQUENCE</scope>
    <source>
        <strain evidence="8">ChiHecec3B27-8219</strain>
    </source>
</reference>
<evidence type="ECO:0000313" key="9">
    <source>
        <dbReference type="Proteomes" id="UP000824055"/>
    </source>
</evidence>
<organism evidence="8 9">
    <name type="scientific">Candidatus Prevotella avicola</name>
    <dbReference type="NCBI Taxonomy" id="2838738"/>
    <lineage>
        <taxon>Bacteria</taxon>
        <taxon>Pseudomonadati</taxon>
        <taxon>Bacteroidota</taxon>
        <taxon>Bacteroidia</taxon>
        <taxon>Bacteroidales</taxon>
        <taxon>Prevotellaceae</taxon>
        <taxon>Prevotella</taxon>
    </lineage>
</organism>
<evidence type="ECO:0000256" key="3">
    <source>
        <dbReference type="ARBA" id="ARBA00022898"/>
    </source>
</evidence>
<dbReference type="InterPro" id="IPR015421">
    <property type="entry name" value="PyrdxlP-dep_Trfase_major"/>
</dbReference>
<evidence type="ECO:0000256" key="2">
    <source>
        <dbReference type="ARBA" id="ARBA00012224"/>
    </source>
</evidence>
<keyword evidence="6" id="KW-0812">Transmembrane</keyword>
<keyword evidence="6" id="KW-0472">Membrane</keyword>
<accession>A0A9D2FXX7</accession>
<dbReference type="Pfam" id="PF00155">
    <property type="entry name" value="Aminotran_1_2"/>
    <property type="match status" value="1"/>
</dbReference>
<comment type="caution">
    <text evidence="8">The sequence shown here is derived from an EMBL/GenBank/DDBJ whole genome shotgun (WGS) entry which is preliminary data.</text>
</comment>
<evidence type="ECO:0000256" key="4">
    <source>
        <dbReference type="ARBA" id="ARBA00023239"/>
    </source>
</evidence>
<keyword evidence="6" id="KW-1133">Transmembrane helix</keyword>
<dbReference type="InterPro" id="IPR015422">
    <property type="entry name" value="PyrdxlP-dep_Trfase_small"/>
</dbReference>
<dbReference type="InterPro" id="IPR004839">
    <property type="entry name" value="Aminotransferase_I/II_large"/>
</dbReference>
<keyword evidence="4" id="KW-0456">Lyase</keyword>
<dbReference type="GO" id="GO:0008483">
    <property type="term" value="F:transaminase activity"/>
    <property type="evidence" value="ECO:0007669"/>
    <property type="project" value="UniProtKB-KW"/>
</dbReference>
<feature type="transmembrane region" description="Helical" evidence="6">
    <location>
        <begin position="85"/>
        <end position="105"/>
    </location>
</feature>
<comment type="similarity">
    <text evidence="5">Belongs to the class-II pyridoxal-phosphate-dependent aminotransferase family. MalY/PatB cystathionine beta-lyase subfamily.</text>
</comment>
<dbReference type="Gene3D" id="3.90.1150.10">
    <property type="entry name" value="Aspartate Aminotransferase, domain 1"/>
    <property type="match status" value="1"/>
</dbReference>
<evidence type="ECO:0000256" key="5">
    <source>
        <dbReference type="ARBA" id="ARBA00037974"/>
    </source>
</evidence>
<dbReference type="GO" id="GO:0047804">
    <property type="term" value="F:cysteine-S-conjugate beta-lyase activity"/>
    <property type="evidence" value="ECO:0007669"/>
    <property type="project" value="UniProtKB-EC"/>
</dbReference>
<evidence type="ECO:0000256" key="6">
    <source>
        <dbReference type="SAM" id="Phobius"/>
    </source>
</evidence>
<dbReference type="NCBIfam" id="TIGR04350">
    <property type="entry name" value="C_S_lyase_PatB"/>
    <property type="match status" value="1"/>
</dbReference>
<dbReference type="InterPro" id="IPR051798">
    <property type="entry name" value="Class-II_PLP-Dep_Aminotrans"/>
</dbReference>
<dbReference type="Proteomes" id="UP000824055">
    <property type="component" value="Unassembled WGS sequence"/>
</dbReference>
<reference evidence="8" key="1">
    <citation type="journal article" date="2021" name="PeerJ">
        <title>Extensive microbial diversity within the chicken gut microbiome revealed by metagenomics and culture.</title>
        <authorList>
            <person name="Gilroy R."/>
            <person name="Ravi A."/>
            <person name="Getino M."/>
            <person name="Pursley I."/>
            <person name="Horton D.L."/>
            <person name="Alikhan N.F."/>
            <person name="Baker D."/>
            <person name="Gharbi K."/>
            <person name="Hall N."/>
            <person name="Watson M."/>
            <person name="Adriaenssens E.M."/>
            <person name="Foster-Nyarko E."/>
            <person name="Jarju S."/>
            <person name="Secka A."/>
            <person name="Antonio M."/>
            <person name="Oren A."/>
            <person name="Chaudhuri R.R."/>
            <person name="La Ragione R."/>
            <person name="Hildebrand F."/>
            <person name="Pallen M.J."/>
        </authorList>
    </citation>
    <scope>NUCLEOTIDE SEQUENCE</scope>
    <source>
        <strain evidence="8">ChiHecec3B27-8219</strain>
    </source>
</reference>
<dbReference type="GO" id="GO:0030170">
    <property type="term" value="F:pyridoxal phosphate binding"/>
    <property type="evidence" value="ECO:0007669"/>
    <property type="project" value="InterPro"/>
</dbReference>
<evidence type="ECO:0000313" key="8">
    <source>
        <dbReference type="EMBL" id="HIZ69409.1"/>
    </source>
</evidence>
<protein>
    <recommendedName>
        <fullName evidence="2">cysteine-S-conjugate beta-lyase</fullName>
        <ecNumber evidence="2">4.4.1.13</ecNumber>
    </recommendedName>
</protein>
<dbReference type="SUPFAM" id="SSF53383">
    <property type="entry name" value="PLP-dependent transferases"/>
    <property type="match status" value="1"/>
</dbReference>
<dbReference type="EMBL" id="DXBE01000045">
    <property type="protein sequence ID" value="HIZ69409.1"/>
    <property type="molecule type" value="Genomic_DNA"/>
</dbReference>
<evidence type="ECO:0000259" key="7">
    <source>
        <dbReference type="Pfam" id="PF00155"/>
    </source>
</evidence>